<comment type="subcellular location">
    <subcellularLocation>
        <location evidence="1">Nucleus</location>
    </subcellularLocation>
</comment>
<evidence type="ECO:0000256" key="3">
    <source>
        <dbReference type="SAM" id="MobiDB-lite"/>
    </source>
</evidence>
<dbReference type="AlphaFoldDB" id="A0AA39UXM2"/>
<dbReference type="GO" id="GO:0005634">
    <property type="term" value="C:nucleus"/>
    <property type="evidence" value="ECO:0007669"/>
    <property type="project" value="UniProtKB-SubCell"/>
</dbReference>
<accession>A0AA39UXM2</accession>
<organism evidence="5 6">
    <name type="scientific">Cladonia borealis</name>
    <dbReference type="NCBI Taxonomy" id="184061"/>
    <lineage>
        <taxon>Eukaryota</taxon>
        <taxon>Fungi</taxon>
        <taxon>Dikarya</taxon>
        <taxon>Ascomycota</taxon>
        <taxon>Pezizomycotina</taxon>
        <taxon>Lecanoromycetes</taxon>
        <taxon>OSLEUM clade</taxon>
        <taxon>Lecanoromycetidae</taxon>
        <taxon>Lecanorales</taxon>
        <taxon>Lecanorineae</taxon>
        <taxon>Cladoniaceae</taxon>
        <taxon>Cladonia</taxon>
    </lineage>
</organism>
<sequence>MLVKEESLLEPRDPSLQNPDDWPTFYIKNIRVTSQKTGKDVSLLSAHPENVVHVSGKLDQIDDELLHLVRDKKYKDKAIEVSNVMTYAFAEYQDGTYGFWAAGKAGWFEIQSASNAYQETYDKMNEAASMFYMLADKLKRSHNPHPKLSRKRTDQYANQVFQDYLSRGQNFTSLNDVNDVREAFHEHRQYLMTSMLDDQEGLNWDGTPMLNYFKWKFPDDFSNAAARIPAKEPPALQSIENNSDRPRKRKSQSPEDSEANAPKRRKRGRPRSSEIQQPQTPVTDSNPGISPSGDDRAVNPNVVTRKRKSILQPSGGKYSKKAAGRRKGPAVVTSANDSHEASDQDLAADESPITTLRNAKDLELLTNPPPDRLTPDPDDPPSPKFLPRKYLELKVVSYDLPSTDPQGPGDLWTCAFEGCYHRVHEASTAAGKKRIKEHFKTHSTQAQEKIDLVLDESRPYLPVNNLVRRLQAFASGPDAQPGPDSLERKFSAPFRRRY</sequence>
<feature type="compositionally biased region" description="Polar residues" evidence="3">
    <location>
        <begin position="274"/>
        <end position="289"/>
    </location>
</feature>
<feature type="region of interest" description="Disordered" evidence="3">
    <location>
        <begin position="474"/>
        <end position="498"/>
    </location>
</feature>
<reference evidence="5" key="1">
    <citation type="submission" date="2023-03" db="EMBL/GenBank/DDBJ databases">
        <title>Complete genome of Cladonia borealis.</title>
        <authorList>
            <person name="Park H."/>
        </authorList>
    </citation>
    <scope>NUCLEOTIDE SEQUENCE</scope>
    <source>
        <strain evidence="5">ANT050790</strain>
    </source>
</reference>
<feature type="compositionally biased region" description="Basic residues" evidence="3">
    <location>
        <begin position="318"/>
        <end position="328"/>
    </location>
</feature>
<dbReference type="InterPro" id="IPR022702">
    <property type="entry name" value="Cytosine_MeTrfase1_RFD"/>
</dbReference>
<comment type="caution">
    <text evidence="5">The sequence shown here is derived from an EMBL/GenBank/DDBJ whole genome shotgun (WGS) entry which is preliminary data.</text>
</comment>
<evidence type="ECO:0000259" key="4">
    <source>
        <dbReference type="Pfam" id="PF12047"/>
    </source>
</evidence>
<name>A0AA39UXM2_9LECA</name>
<protein>
    <recommendedName>
        <fullName evidence="4">RFTS domain-containing protein</fullName>
    </recommendedName>
</protein>
<evidence type="ECO:0000313" key="6">
    <source>
        <dbReference type="Proteomes" id="UP001166286"/>
    </source>
</evidence>
<evidence type="ECO:0000256" key="2">
    <source>
        <dbReference type="ARBA" id="ARBA00023242"/>
    </source>
</evidence>
<dbReference type="Proteomes" id="UP001166286">
    <property type="component" value="Unassembled WGS sequence"/>
</dbReference>
<keyword evidence="6" id="KW-1185">Reference proteome</keyword>
<evidence type="ECO:0000313" key="5">
    <source>
        <dbReference type="EMBL" id="KAK0507778.1"/>
    </source>
</evidence>
<gene>
    <name evidence="5" type="ORF">JMJ35_009667</name>
</gene>
<feature type="region of interest" description="Disordered" evidence="3">
    <location>
        <begin position="228"/>
        <end position="386"/>
    </location>
</feature>
<feature type="domain" description="RFTS" evidence="4">
    <location>
        <begin position="33"/>
        <end position="143"/>
    </location>
</feature>
<proteinExistence type="predicted"/>
<evidence type="ECO:0000256" key="1">
    <source>
        <dbReference type="ARBA" id="ARBA00004123"/>
    </source>
</evidence>
<keyword evidence="2" id="KW-0539">Nucleus</keyword>
<dbReference type="EMBL" id="JAFEKC020000022">
    <property type="protein sequence ID" value="KAK0507778.1"/>
    <property type="molecule type" value="Genomic_DNA"/>
</dbReference>
<dbReference type="Pfam" id="PF12047">
    <property type="entry name" value="DNMT1-RFD"/>
    <property type="match status" value="1"/>
</dbReference>